<evidence type="ECO:0000313" key="1">
    <source>
        <dbReference type="EMBL" id="ODM90839.1"/>
    </source>
</evidence>
<gene>
    <name evidence="1" type="ORF">Ocin01_15842</name>
</gene>
<name>A0A1D2MD18_ORCCI</name>
<sequence>MDVYDFDEADEVVVAHSSYHKKLSPEKYLARASNTPFKNIQQVIAKIREIQEKCARGFHEKDAERLSKLMQYTFQFRQHEILNNDLSVGNTIRNYPCLKCWKLLQEEFERVTRKSFIKFEFELNQVMEKLYKQRKTRNAQISNDGWSEKAVARIKNLDSETRHISEGESAYRKSAKMVVFISDHFSGQWINNLVKIEDSLEHRNLRRLHPTIVIKKDILEKGCATVYTERVRVMQDLNFLEAVLACYFLHYIFNLEYTNCDKAFFLKLDAILKLI</sequence>
<comment type="caution">
    <text evidence="1">The sequence shown here is derived from an EMBL/GenBank/DDBJ whole genome shotgun (WGS) entry which is preliminary data.</text>
</comment>
<dbReference type="EMBL" id="LJIJ01001772">
    <property type="protein sequence ID" value="ODM90839.1"/>
    <property type="molecule type" value="Genomic_DNA"/>
</dbReference>
<accession>A0A1D2MD18</accession>
<reference evidence="1 2" key="1">
    <citation type="journal article" date="2016" name="Genome Biol. Evol.">
        <title>Gene Family Evolution Reflects Adaptation to Soil Environmental Stressors in the Genome of the Collembolan Orchesella cincta.</title>
        <authorList>
            <person name="Faddeeva-Vakhrusheva A."/>
            <person name="Derks M.F."/>
            <person name="Anvar S.Y."/>
            <person name="Agamennone V."/>
            <person name="Suring W."/>
            <person name="Smit S."/>
            <person name="van Straalen N.M."/>
            <person name="Roelofs D."/>
        </authorList>
    </citation>
    <scope>NUCLEOTIDE SEQUENCE [LARGE SCALE GENOMIC DNA]</scope>
    <source>
        <tissue evidence="1">Mixed pool</tissue>
    </source>
</reference>
<proteinExistence type="predicted"/>
<dbReference type="Proteomes" id="UP000094527">
    <property type="component" value="Unassembled WGS sequence"/>
</dbReference>
<dbReference type="AlphaFoldDB" id="A0A1D2MD18"/>
<protein>
    <submittedName>
        <fullName evidence="1">Uncharacterized protein</fullName>
    </submittedName>
</protein>
<keyword evidence="2" id="KW-1185">Reference proteome</keyword>
<evidence type="ECO:0000313" key="2">
    <source>
        <dbReference type="Proteomes" id="UP000094527"/>
    </source>
</evidence>
<organism evidence="1 2">
    <name type="scientific">Orchesella cincta</name>
    <name type="common">Springtail</name>
    <name type="synonym">Podura cincta</name>
    <dbReference type="NCBI Taxonomy" id="48709"/>
    <lineage>
        <taxon>Eukaryota</taxon>
        <taxon>Metazoa</taxon>
        <taxon>Ecdysozoa</taxon>
        <taxon>Arthropoda</taxon>
        <taxon>Hexapoda</taxon>
        <taxon>Collembola</taxon>
        <taxon>Entomobryomorpha</taxon>
        <taxon>Entomobryoidea</taxon>
        <taxon>Orchesellidae</taxon>
        <taxon>Orchesellinae</taxon>
        <taxon>Orchesella</taxon>
    </lineage>
</organism>